<name>A0A5B7HMC4_PORTR</name>
<protein>
    <submittedName>
        <fullName evidence="1">Uncharacterized protein</fullName>
    </submittedName>
</protein>
<accession>A0A5B7HMC4</accession>
<comment type="caution">
    <text evidence="1">The sequence shown here is derived from an EMBL/GenBank/DDBJ whole genome shotgun (WGS) entry which is preliminary data.</text>
</comment>
<dbReference type="Proteomes" id="UP000324222">
    <property type="component" value="Unassembled WGS sequence"/>
</dbReference>
<evidence type="ECO:0000313" key="1">
    <source>
        <dbReference type="EMBL" id="MPC70929.1"/>
    </source>
</evidence>
<dbReference type="EMBL" id="VSRR010031981">
    <property type="protein sequence ID" value="MPC70929.1"/>
    <property type="molecule type" value="Genomic_DNA"/>
</dbReference>
<reference evidence="1 2" key="1">
    <citation type="submission" date="2019-05" db="EMBL/GenBank/DDBJ databases">
        <title>Another draft genome of Portunus trituberculatus and its Hox gene families provides insights of decapod evolution.</title>
        <authorList>
            <person name="Jeong J.-H."/>
            <person name="Song I."/>
            <person name="Kim S."/>
            <person name="Choi T."/>
            <person name="Kim D."/>
            <person name="Ryu S."/>
            <person name="Kim W."/>
        </authorList>
    </citation>
    <scope>NUCLEOTIDE SEQUENCE [LARGE SCALE GENOMIC DNA]</scope>
    <source>
        <tissue evidence="1">Muscle</tissue>
    </source>
</reference>
<organism evidence="1 2">
    <name type="scientific">Portunus trituberculatus</name>
    <name type="common">Swimming crab</name>
    <name type="synonym">Neptunus trituberculatus</name>
    <dbReference type="NCBI Taxonomy" id="210409"/>
    <lineage>
        <taxon>Eukaryota</taxon>
        <taxon>Metazoa</taxon>
        <taxon>Ecdysozoa</taxon>
        <taxon>Arthropoda</taxon>
        <taxon>Crustacea</taxon>
        <taxon>Multicrustacea</taxon>
        <taxon>Malacostraca</taxon>
        <taxon>Eumalacostraca</taxon>
        <taxon>Eucarida</taxon>
        <taxon>Decapoda</taxon>
        <taxon>Pleocyemata</taxon>
        <taxon>Brachyura</taxon>
        <taxon>Eubrachyura</taxon>
        <taxon>Portunoidea</taxon>
        <taxon>Portunidae</taxon>
        <taxon>Portuninae</taxon>
        <taxon>Portunus</taxon>
    </lineage>
</organism>
<dbReference type="AlphaFoldDB" id="A0A5B7HMC4"/>
<keyword evidence="2" id="KW-1185">Reference proteome</keyword>
<evidence type="ECO:0000313" key="2">
    <source>
        <dbReference type="Proteomes" id="UP000324222"/>
    </source>
</evidence>
<gene>
    <name evidence="1" type="ORF">E2C01_065193</name>
</gene>
<proteinExistence type="predicted"/>
<sequence length="79" mass="9337">MTFCWTTAPQERPTVDELTTYLTNFQQHLDRYDHEAAGPRALLSELQDDTWLPDMKRHTYEKVTAFQSLRYATDECKIP</sequence>